<evidence type="ECO:0000313" key="1">
    <source>
        <dbReference type="EMBL" id="NEG72438.1"/>
    </source>
</evidence>
<organism evidence="1 2">
    <name type="scientific">Bifidobacterium ramosum</name>
    <dbReference type="NCBI Taxonomy" id="1798158"/>
    <lineage>
        <taxon>Bacteria</taxon>
        <taxon>Bacillati</taxon>
        <taxon>Actinomycetota</taxon>
        <taxon>Actinomycetes</taxon>
        <taxon>Bifidobacteriales</taxon>
        <taxon>Bifidobacteriaceae</taxon>
        <taxon>Bifidobacterium</taxon>
    </lineage>
</organism>
<proteinExistence type="predicted"/>
<evidence type="ECO:0000313" key="2">
    <source>
        <dbReference type="Proteomes" id="UP000469943"/>
    </source>
</evidence>
<dbReference type="OrthoDB" id="10000698at2"/>
<protein>
    <submittedName>
        <fullName evidence="1">Uncharacterized protein</fullName>
    </submittedName>
</protein>
<sequence length="146" mass="17026">MVENDFSHDSSSFQRQVRVSRSVVKGFLVVFCASVHDFPHWLSPKPRRSVIFGSLKTSSLSHVLLYTPSRSRQRRVLGDPLILTMRLLEYVCAHKDTPIRWSRRRSLSLFFPSSFSSSFPVLPPHQRSSLQRTYSRFPCPNRLYVR</sequence>
<comment type="caution">
    <text evidence="1">The sequence shown here is derived from an EMBL/GenBank/DDBJ whole genome shotgun (WGS) entry which is preliminary data.</text>
</comment>
<gene>
    <name evidence="1" type="ORF">GFD24_09550</name>
</gene>
<reference evidence="1 2" key="1">
    <citation type="submission" date="2019-10" db="EMBL/GenBank/DDBJ databases">
        <title>Bifidobacterium from non-human primates.</title>
        <authorList>
            <person name="Modesto M."/>
        </authorList>
    </citation>
    <scope>NUCLEOTIDE SEQUENCE [LARGE SCALE GENOMIC DNA]</scope>
    <source>
        <strain evidence="1 2">TREM</strain>
    </source>
</reference>
<accession>A0A7K3TCY3</accession>
<name>A0A7K3TCY3_9BIFI</name>
<dbReference type="Proteomes" id="UP000469943">
    <property type="component" value="Unassembled WGS sequence"/>
</dbReference>
<dbReference type="EMBL" id="WHZX01000008">
    <property type="protein sequence ID" value="NEG72438.1"/>
    <property type="molecule type" value="Genomic_DNA"/>
</dbReference>
<dbReference type="AlphaFoldDB" id="A0A7K3TCY3"/>